<gene>
    <name evidence="4" type="ORF">FJY75_03565</name>
</gene>
<evidence type="ECO:0000313" key="5">
    <source>
        <dbReference type="Proteomes" id="UP000748308"/>
    </source>
</evidence>
<dbReference type="Pfam" id="PF01370">
    <property type="entry name" value="Epimerase"/>
    <property type="match status" value="1"/>
</dbReference>
<protein>
    <submittedName>
        <fullName evidence="4">SDR family NAD(P)-dependent oxidoreductase</fullName>
    </submittedName>
</protein>
<accession>A0A937X7D1</accession>
<feature type="region of interest" description="Disordered" evidence="2">
    <location>
        <begin position="1"/>
        <end position="20"/>
    </location>
</feature>
<evidence type="ECO:0000256" key="1">
    <source>
        <dbReference type="ARBA" id="ARBA00007637"/>
    </source>
</evidence>
<evidence type="ECO:0000259" key="3">
    <source>
        <dbReference type="Pfam" id="PF01370"/>
    </source>
</evidence>
<reference evidence="4" key="1">
    <citation type="submission" date="2019-03" db="EMBL/GenBank/DDBJ databases">
        <title>Lake Tanganyika Metagenome-Assembled Genomes (MAGs).</title>
        <authorList>
            <person name="Tran P."/>
        </authorList>
    </citation>
    <scope>NUCLEOTIDE SEQUENCE</scope>
    <source>
        <strain evidence="4">M_DeepCast_400m_m2_100</strain>
    </source>
</reference>
<evidence type="ECO:0000313" key="4">
    <source>
        <dbReference type="EMBL" id="MBM3316910.1"/>
    </source>
</evidence>
<sequence>MSGREGEAARGGAAGAGRGASAASWSGRRVLVTGGAGFIGSHLVDRLVEAGARVRVLDNLRAGREENLDRVRTEVDLRVADLRDAAEVDRAVAGTEIVFHIGANASVPASVEDRAYDFQTNTLGTFHLADAAVRHGVRRIVQASTAAVYGPPRYAPVDEAHPLEPISPYGGSKLAAERLLVAYARTYDFELAVARIFNTYGPRQPRYVAYDLMIKLSRDPRRLEVLGSGEQRRDYAYVDDTVRALLLGATLPLEGPLAYNISGGRTVSIRDLVGLILATLGLTGTEVIYGLPSWKGDIEVLSGDIARLRGFGWQPTVELEEGLRRMAAHLGLVRG</sequence>
<dbReference type="Gene3D" id="3.90.25.10">
    <property type="entry name" value="UDP-galactose 4-epimerase, domain 1"/>
    <property type="match status" value="1"/>
</dbReference>
<feature type="domain" description="NAD-dependent epimerase/dehydratase" evidence="3">
    <location>
        <begin position="30"/>
        <end position="261"/>
    </location>
</feature>
<name>A0A937X7D1_UNCEI</name>
<dbReference type="EMBL" id="VGIY01000055">
    <property type="protein sequence ID" value="MBM3316910.1"/>
    <property type="molecule type" value="Genomic_DNA"/>
</dbReference>
<dbReference type="Gene3D" id="3.40.50.720">
    <property type="entry name" value="NAD(P)-binding Rossmann-like Domain"/>
    <property type="match status" value="1"/>
</dbReference>
<organism evidence="4 5">
    <name type="scientific">Eiseniibacteriota bacterium</name>
    <dbReference type="NCBI Taxonomy" id="2212470"/>
    <lineage>
        <taxon>Bacteria</taxon>
        <taxon>Candidatus Eiseniibacteriota</taxon>
    </lineage>
</organism>
<comment type="similarity">
    <text evidence="1">Belongs to the NAD(P)-dependent epimerase/dehydratase family.</text>
</comment>
<dbReference type="InterPro" id="IPR036291">
    <property type="entry name" value="NAD(P)-bd_dom_sf"/>
</dbReference>
<dbReference type="AlphaFoldDB" id="A0A937X7D1"/>
<dbReference type="SUPFAM" id="SSF51735">
    <property type="entry name" value="NAD(P)-binding Rossmann-fold domains"/>
    <property type="match status" value="1"/>
</dbReference>
<comment type="caution">
    <text evidence="4">The sequence shown here is derived from an EMBL/GenBank/DDBJ whole genome shotgun (WGS) entry which is preliminary data.</text>
</comment>
<dbReference type="InterPro" id="IPR001509">
    <property type="entry name" value="Epimerase_deHydtase"/>
</dbReference>
<proteinExistence type="inferred from homology"/>
<dbReference type="Proteomes" id="UP000748308">
    <property type="component" value="Unassembled WGS sequence"/>
</dbReference>
<dbReference type="PANTHER" id="PTHR43000">
    <property type="entry name" value="DTDP-D-GLUCOSE 4,6-DEHYDRATASE-RELATED"/>
    <property type="match status" value="1"/>
</dbReference>
<evidence type="ECO:0000256" key="2">
    <source>
        <dbReference type="SAM" id="MobiDB-lite"/>
    </source>
</evidence>